<dbReference type="OrthoDB" id="5428259at2759"/>
<keyword evidence="12" id="KW-1185">Reference proteome</keyword>
<dbReference type="EMBL" id="CAJNNV010011584">
    <property type="protein sequence ID" value="CAE8599891.1"/>
    <property type="molecule type" value="Genomic_DNA"/>
</dbReference>
<protein>
    <recommendedName>
        <fullName evidence="8">Geranylgeranyl transferase type II subunit beta</fullName>
    </recommendedName>
    <alternativeName>
        <fullName evidence="9">Type II protein geranyl-geranyltransferase subunit beta</fullName>
    </alternativeName>
</protein>
<feature type="domain" description="Prenyltransferase alpha-alpha toroid" evidence="10">
    <location>
        <begin position="50"/>
        <end position="148"/>
    </location>
</feature>
<dbReference type="AlphaFoldDB" id="A0A813EFJ4"/>
<dbReference type="SUPFAM" id="SSF48239">
    <property type="entry name" value="Terpenoid cyclases/Protein prenyltransferases"/>
    <property type="match status" value="1"/>
</dbReference>
<dbReference type="GO" id="GO:0004663">
    <property type="term" value="F:Rab geranylgeranyltransferase activity"/>
    <property type="evidence" value="ECO:0007669"/>
    <property type="project" value="TreeGrafter"/>
</dbReference>
<reference evidence="11" key="1">
    <citation type="submission" date="2021-02" db="EMBL/GenBank/DDBJ databases">
        <authorList>
            <person name="Dougan E. K."/>
            <person name="Rhodes N."/>
            <person name="Thang M."/>
            <person name="Chan C."/>
        </authorList>
    </citation>
    <scope>NUCLEOTIDE SEQUENCE</scope>
</reference>
<dbReference type="PANTHER" id="PTHR11774:SF11">
    <property type="entry name" value="GERANYLGERANYL TRANSFERASE TYPE-2 SUBUNIT BETA"/>
    <property type="match status" value="1"/>
</dbReference>
<keyword evidence="6" id="KW-0677">Repeat</keyword>
<gene>
    <name evidence="11" type="ORF">PGLA1383_LOCUS18231</name>
</gene>
<dbReference type="InterPro" id="IPR045089">
    <property type="entry name" value="PGGT1B-like"/>
</dbReference>
<proteinExistence type="inferred from homology"/>
<dbReference type="PANTHER" id="PTHR11774">
    <property type="entry name" value="GERANYLGERANYL TRANSFERASE TYPE BETA SUBUNIT"/>
    <property type="match status" value="1"/>
</dbReference>
<dbReference type="InterPro" id="IPR001330">
    <property type="entry name" value="Prenyltrans"/>
</dbReference>
<feature type="non-terminal residue" evidence="11">
    <location>
        <position position="151"/>
    </location>
</feature>
<organism evidence="11 12">
    <name type="scientific">Polarella glacialis</name>
    <name type="common">Dinoflagellate</name>
    <dbReference type="NCBI Taxonomy" id="89957"/>
    <lineage>
        <taxon>Eukaryota</taxon>
        <taxon>Sar</taxon>
        <taxon>Alveolata</taxon>
        <taxon>Dinophyceae</taxon>
        <taxon>Suessiales</taxon>
        <taxon>Suessiaceae</taxon>
        <taxon>Polarella</taxon>
    </lineage>
</organism>
<dbReference type="Gene3D" id="1.50.10.20">
    <property type="match status" value="1"/>
</dbReference>
<evidence type="ECO:0000256" key="7">
    <source>
        <dbReference type="ARBA" id="ARBA00022833"/>
    </source>
</evidence>
<evidence type="ECO:0000256" key="3">
    <source>
        <dbReference type="ARBA" id="ARBA00022602"/>
    </source>
</evidence>
<evidence type="ECO:0000259" key="10">
    <source>
        <dbReference type="Pfam" id="PF00432"/>
    </source>
</evidence>
<evidence type="ECO:0000256" key="2">
    <source>
        <dbReference type="ARBA" id="ARBA00010497"/>
    </source>
</evidence>
<evidence type="ECO:0000313" key="12">
    <source>
        <dbReference type="Proteomes" id="UP000654075"/>
    </source>
</evidence>
<dbReference type="GO" id="GO:0046872">
    <property type="term" value="F:metal ion binding"/>
    <property type="evidence" value="ECO:0007669"/>
    <property type="project" value="UniProtKB-KW"/>
</dbReference>
<evidence type="ECO:0000256" key="8">
    <source>
        <dbReference type="ARBA" id="ARBA00030816"/>
    </source>
</evidence>
<name>A0A813EFJ4_POLGL</name>
<evidence type="ECO:0000313" key="11">
    <source>
        <dbReference type="EMBL" id="CAE8599891.1"/>
    </source>
</evidence>
<feature type="non-terminal residue" evidence="11">
    <location>
        <position position="1"/>
    </location>
</feature>
<keyword evidence="5" id="KW-0479">Metal-binding</keyword>
<comment type="cofactor">
    <cofactor evidence="1">
        <name>Zn(2+)</name>
        <dbReference type="ChEBI" id="CHEBI:29105"/>
    </cofactor>
</comment>
<comment type="caution">
    <text evidence="11">The sequence shown here is derived from an EMBL/GenBank/DDBJ whole genome shotgun (WGS) entry which is preliminary data.</text>
</comment>
<dbReference type="GO" id="GO:0005968">
    <property type="term" value="C:Rab-protein geranylgeranyltransferase complex"/>
    <property type="evidence" value="ECO:0007669"/>
    <property type="project" value="TreeGrafter"/>
</dbReference>
<comment type="similarity">
    <text evidence="2">Belongs to the protein prenyltransferase subunit beta family.</text>
</comment>
<accession>A0A813EFJ4</accession>
<evidence type="ECO:0000256" key="4">
    <source>
        <dbReference type="ARBA" id="ARBA00022679"/>
    </source>
</evidence>
<keyword evidence="4" id="KW-0808">Transferase</keyword>
<sequence length="151" mass="15862">AFLGSGFKALDLLASLRNSVSCGACGGDSSSLRLPGLGAEKAGKLLAACVAETSLLSAVYWVLCAYSLLGAKLEEPLVGQITDLLRDCRKAGGGFSPHPSHEPSLLSTLSAIQIAILLGRVELLGDAQSLKETWRYVLSLQLDDGSFRARE</sequence>
<evidence type="ECO:0000256" key="5">
    <source>
        <dbReference type="ARBA" id="ARBA00022723"/>
    </source>
</evidence>
<evidence type="ECO:0000256" key="9">
    <source>
        <dbReference type="ARBA" id="ARBA00032766"/>
    </source>
</evidence>
<evidence type="ECO:0000256" key="6">
    <source>
        <dbReference type="ARBA" id="ARBA00022737"/>
    </source>
</evidence>
<keyword evidence="3" id="KW-0637">Prenyltransferase</keyword>
<dbReference type="Pfam" id="PF00432">
    <property type="entry name" value="Prenyltrans"/>
    <property type="match status" value="1"/>
</dbReference>
<dbReference type="Proteomes" id="UP000654075">
    <property type="component" value="Unassembled WGS sequence"/>
</dbReference>
<dbReference type="InterPro" id="IPR008930">
    <property type="entry name" value="Terpenoid_cyclase/PrenylTrfase"/>
</dbReference>
<evidence type="ECO:0000256" key="1">
    <source>
        <dbReference type="ARBA" id="ARBA00001947"/>
    </source>
</evidence>
<keyword evidence="7" id="KW-0862">Zinc</keyword>